<evidence type="ECO:0000256" key="3">
    <source>
        <dbReference type="ARBA" id="ARBA00023115"/>
    </source>
</evidence>
<evidence type="ECO:0000259" key="5">
    <source>
        <dbReference type="PROSITE" id="PS51006"/>
    </source>
</evidence>
<dbReference type="Proteomes" id="UP000594688">
    <property type="component" value="Chromosome"/>
</dbReference>
<proteinExistence type="inferred from homology"/>
<feature type="domain" description="PABS" evidence="5">
    <location>
        <begin position="1"/>
        <end position="240"/>
    </location>
</feature>
<dbReference type="InterPro" id="IPR029063">
    <property type="entry name" value="SAM-dependent_MTases_sf"/>
</dbReference>
<dbReference type="Pfam" id="PF01564">
    <property type="entry name" value="Spermine_synth"/>
    <property type="match status" value="1"/>
</dbReference>
<sequence length="309" mass="35068">MPKPETHANLPKTNLKVLARARTRFNDIFVIEDGIKREMWFNGSGKFFLQSRVDTRKPKTPSLIYSKMILAALLIQPNPQRILIIGLGGGALSNCLAAWYPACRIDVVEIDPKVIALAKKYFQVEEGPNYKIHEADGRLFLQNQIKRGEAYDIIFLDAFKSGSIPFHLKTFEFYRDLKLALTNGGVVASNLYGKSNNMKPHDRQTFLKVFPEIFVFEDEKRVATVSIATQEVLGWGLDQFEIRAKAFEPPPGMDVSMQEVVGNFRHNAFADEKAKVLRDDFAPDEIQTAIEQNNRQSTLTRQYPISNVS</sequence>
<dbReference type="KEGG" id="nli:G3M70_08865"/>
<dbReference type="InterPro" id="IPR030374">
    <property type="entry name" value="PABS"/>
</dbReference>
<dbReference type="GO" id="GO:0016740">
    <property type="term" value="F:transferase activity"/>
    <property type="evidence" value="ECO:0007669"/>
    <property type="project" value="UniProtKB-UniRule"/>
</dbReference>
<dbReference type="PANTHER" id="PTHR43317">
    <property type="entry name" value="THERMOSPERMINE SYNTHASE ACAULIS5"/>
    <property type="match status" value="1"/>
</dbReference>
<organism evidence="6 7">
    <name type="scientific">Candidatus Nitronauta litoralis</name>
    <dbReference type="NCBI Taxonomy" id="2705533"/>
    <lineage>
        <taxon>Bacteria</taxon>
        <taxon>Pseudomonadati</taxon>
        <taxon>Nitrospinota/Tectimicrobiota group</taxon>
        <taxon>Nitrospinota</taxon>
        <taxon>Nitrospinia</taxon>
        <taxon>Nitrospinales</taxon>
        <taxon>Nitrospinaceae</taxon>
        <taxon>Candidatus Nitronauta</taxon>
    </lineage>
</organism>
<protein>
    <recommendedName>
        <fullName evidence="5">PABS domain-containing protein</fullName>
    </recommendedName>
</protein>
<name>A0A7T0BVW8_9BACT</name>
<feature type="active site" description="Proton acceptor" evidence="4">
    <location>
        <position position="157"/>
    </location>
</feature>
<evidence type="ECO:0000256" key="1">
    <source>
        <dbReference type="ARBA" id="ARBA00007867"/>
    </source>
</evidence>
<dbReference type="NCBIfam" id="NF037959">
    <property type="entry name" value="MFS_SpdSyn"/>
    <property type="match status" value="1"/>
</dbReference>
<dbReference type="Gene3D" id="3.40.50.150">
    <property type="entry name" value="Vaccinia Virus protein VP39"/>
    <property type="match status" value="1"/>
</dbReference>
<evidence type="ECO:0000256" key="4">
    <source>
        <dbReference type="PROSITE-ProRule" id="PRU00354"/>
    </source>
</evidence>
<dbReference type="PROSITE" id="PS51006">
    <property type="entry name" value="PABS_2"/>
    <property type="match status" value="1"/>
</dbReference>
<keyword evidence="3 4" id="KW-0620">Polyamine biosynthesis</keyword>
<reference evidence="6 7" key="1">
    <citation type="submission" date="2020-02" db="EMBL/GenBank/DDBJ databases">
        <title>Genomic and physiological characterization of two novel Nitrospinaceae genera.</title>
        <authorList>
            <person name="Mueller A.J."/>
            <person name="Jung M.-Y."/>
            <person name="Strachan C.R."/>
            <person name="Herbold C.W."/>
            <person name="Kirkegaard R.H."/>
            <person name="Daims H."/>
        </authorList>
    </citation>
    <scope>NUCLEOTIDE SEQUENCE [LARGE SCALE GENOMIC DNA]</scope>
    <source>
        <strain evidence="6">EB</strain>
    </source>
</reference>
<gene>
    <name evidence="6" type="ORF">G3M70_08865</name>
</gene>
<evidence type="ECO:0000256" key="2">
    <source>
        <dbReference type="ARBA" id="ARBA00022679"/>
    </source>
</evidence>
<comment type="similarity">
    <text evidence="1">Belongs to the spermidine/spermine synthase family.</text>
</comment>
<evidence type="ECO:0000313" key="6">
    <source>
        <dbReference type="EMBL" id="QPJ61979.1"/>
    </source>
</evidence>
<accession>A0A7T0BVW8</accession>
<dbReference type="AlphaFoldDB" id="A0A7T0BVW8"/>
<keyword evidence="2 4" id="KW-0808">Transferase</keyword>
<evidence type="ECO:0000313" key="7">
    <source>
        <dbReference type="Proteomes" id="UP000594688"/>
    </source>
</evidence>
<dbReference type="SUPFAM" id="SSF53335">
    <property type="entry name" value="S-adenosyl-L-methionine-dependent methyltransferases"/>
    <property type="match status" value="1"/>
</dbReference>
<dbReference type="GO" id="GO:0006596">
    <property type="term" value="P:polyamine biosynthetic process"/>
    <property type="evidence" value="ECO:0007669"/>
    <property type="project" value="UniProtKB-UniRule"/>
</dbReference>
<dbReference type="EMBL" id="CP048685">
    <property type="protein sequence ID" value="QPJ61979.1"/>
    <property type="molecule type" value="Genomic_DNA"/>
</dbReference>
<dbReference type="CDD" id="cd02440">
    <property type="entry name" value="AdoMet_MTases"/>
    <property type="match status" value="1"/>
</dbReference>
<dbReference type="PANTHER" id="PTHR43317:SF1">
    <property type="entry name" value="THERMOSPERMINE SYNTHASE ACAULIS5"/>
    <property type="match status" value="1"/>
</dbReference>